<evidence type="ECO:0000313" key="2">
    <source>
        <dbReference type="EMBL" id="KAJ7321924.1"/>
    </source>
</evidence>
<organism evidence="2 3">
    <name type="scientific">Mycena albidolilacea</name>
    <dbReference type="NCBI Taxonomy" id="1033008"/>
    <lineage>
        <taxon>Eukaryota</taxon>
        <taxon>Fungi</taxon>
        <taxon>Dikarya</taxon>
        <taxon>Basidiomycota</taxon>
        <taxon>Agaricomycotina</taxon>
        <taxon>Agaricomycetes</taxon>
        <taxon>Agaricomycetidae</taxon>
        <taxon>Agaricales</taxon>
        <taxon>Marasmiineae</taxon>
        <taxon>Mycenaceae</taxon>
        <taxon>Mycena</taxon>
    </lineage>
</organism>
<proteinExistence type="predicted"/>
<sequence length="370" mass="39490">MAPSAGPTNLTSGLPTTGATVWRVQDEMGLIEFLAEHLAEAGDNKNFTPKTFHAAADHLEKTCTEGGPKTFKSCQQKYNSAPIAALSSMGQLWIFLMGADIDIITKDTWDDWVAKNPEGKRFRNRGWVHYDSLLPLMPEKAKGSHAFHGTAASMTPALPRSSSPDWDPEQLERDFGAAGEGDGDGAASGEGDAVGDGPAAPDNEDDENDADMAGSSSPVPTTGRKRVAAQSAGGHHKKSRLRNGAQGIVDLAAAAEDFNGIFAGVLAILGSSGGPTSTSMSAPDPAPALAPALIPATSSTAAFQTSPQRRMSAFKLAQQEDWMTPDERLELIEILQTDPRMVDLYVSLLTEDMRTPWIIKQLADYFSQYK</sequence>
<keyword evidence="3" id="KW-1185">Reference proteome</keyword>
<gene>
    <name evidence="2" type="ORF">DFH08DRAFT_969817</name>
</gene>
<name>A0AAD7EHR5_9AGAR</name>
<protein>
    <recommendedName>
        <fullName evidence="4">Myb/SANT-like domain-containing protein</fullName>
    </recommendedName>
</protein>
<dbReference type="Proteomes" id="UP001218218">
    <property type="component" value="Unassembled WGS sequence"/>
</dbReference>
<feature type="compositionally biased region" description="Gly residues" evidence="1">
    <location>
        <begin position="178"/>
        <end position="194"/>
    </location>
</feature>
<dbReference type="EMBL" id="JARIHO010000049">
    <property type="protein sequence ID" value="KAJ7321924.1"/>
    <property type="molecule type" value="Genomic_DNA"/>
</dbReference>
<accession>A0AAD7EHR5</accession>
<evidence type="ECO:0000256" key="1">
    <source>
        <dbReference type="SAM" id="MobiDB-lite"/>
    </source>
</evidence>
<reference evidence="2" key="1">
    <citation type="submission" date="2023-03" db="EMBL/GenBank/DDBJ databases">
        <title>Massive genome expansion in bonnet fungi (Mycena s.s.) driven by repeated elements and novel gene families across ecological guilds.</title>
        <authorList>
            <consortium name="Lawrence Berkeley National Laboratory"/>
            <person name="Harder C.B."/>
            <person name="Miyauchi S."/>
            <person name="Viragh M."/>
            <person name="Kuo A."/>
            <person name="Thoen E."/>
            <person name="Andreopoulos B."/>
            <person name="Lu D."/>
            <person name="Skrede I."/>
            <person name="Drula E."/>
            <person name="Henrissat B."/>
            <person name="Morin E."/>
            <person name="Kohler A."/>
            <person name="Barry K."/>
            <person name="LaButti K."/>
            <person name="Morin E."/>
            <person name="Salamov A."/>
            <person name="Lipzen A."/>
            <person name="Mereny Z."/>
            <person name="Hegedus B."/>
            <person name="Baldrian P."/>
            <person name="Stursova M."/>
            <person name="Weitz H."/>
            <person name="Taylor A."/>
            <person name="Grigoriev I.V."/>
            <person name="Nagy L.G."/>
            <person name="Martin F."/>
            <person name="Kauserud H."/>
        </authorList>
    </citation>
    <scope>NUCLEOTIDE SEQUENCE</scope>
    <source>
        <strain evidence="2">CBHHK002</strain>
    </source>
</reference>
<evidence type="ECO:0008006" key="4">
    <source>
        <dbReference type="Google" id="ProtNLM"/>
    </source>
</evidence>
<dbReference type="AlphaFoldDB" id="A0AAD7EHR5"/>
<evidence type="ECO:0000313" key="3">
    <source>
        <dbReference type="Proteomes" id="UP001218218"/>
    </source>
</evidence>
<comment type="caution">
    <text evidence="2">The sequence shown here is derived from an EMBL/GenBank/DDBJ whole genome shotgun (WGS) entry which is preliminary data.</text>
</comment>
<feature type="region of interest" description="Disordered" evidence="1">
    <location>
        <begin position="154"/>
        <end position="241"/>
    </location>
</feature>